<sequence length="102" mass="11808">MPDDVSRRWIPVVVATLCKVSVILTVVASWRRGIMHHGKRRVYSSTVESCTLVGTQHIVSLFPLFVVSFFCAWAMWDLGFDMSCVCHWHELWHGWRRVSGVF</sequence>
<organism evidence="2 3">
    <name type="scientific">Paxillus rubicundulus Ve08.2h10</name>
    <dbReference type="NCBI Taxonomy" id="930991"/>
    <lineage>
        <taxon>Eukaryota</taxon>
        <taxon>Fungi</taxon>
        <taxon>Dikarya</taxon>
        <taxon>Basidiomycota</taxon>
        <taxon>Agaricomycotina</taxon>
        <taxon>Agaricomycetes</taxon>
        <taxon>Agaricomycetidae</taxon>
        <taxon>Boletales</taxon>
        <taxon>Paxilineae</taxon>
        <taxon>Paxillaceae</taxon>
        <taxon>Paxillus</taxon>
    </lineage>
</organism>
<reference evidence="2 3" key="1">
    <citation type="submission" date="2014-04" db="EMBL/GenBank/DDBJ databases">
        <authorList>
            <consortium name="DOE Joint Genome Institute"/>
            <person name="Kuo A."/>
            <person name="Kohler A."/>
            <person name="Jargeat P."/>
            <person name="Nagy L.G."/>
            <person name="Floudas D."/>
            <person name="Copeland A."/>
            <person name="Barry K.W."/>
            <person name="Cichocki N."/>
            <person name="Veneault-Fourrey C."/>
            <person name="LaButti K."/>
            <person name="Lindquist E.A."/>
            <person name="Lipzen A."/>
            <person name="Lundell T."/>
            <person name="Morin E."/>
            <person name="Murat C."/>
            <person name="Sun H."/>
            <person name="Tunlid A."/>
            <person name="Henrissat B."/>
            <person name="Grigoriev I.V."/>
            <person name="Hibbett D.S."/>
            <person name="Martin F."/>
            <person name="Nordberg H.P."/>
            <person name="Cantor M.N."/>
            <person name="Hua S.X."/>
        </authorList>
    </citation>
    <scope>NUCLEOTIDE SEQUENCE [LARGE SCALE GENOMIC DNA]</scope>
    <source>
        <strain evidence="2 3">Ve08.2h10</strain>
    </source>
</reference>
<feature type="transmembrane region" description="Helical" evidence="1">
    <location>
        <begin position="12"/>
        <end position="30"/>
    </location>
</feature>
<accession>A0A0D0DFW2</accession>
<evidence type="ECO:0000313" key="3">
    <source>
        <dbReference type="Proteomes" id="UP000054538"/>
    </source>
</evidence>
<evidence type="ECO:0000256" key="1">
    <source>
        <dbReference type="SAM" id="Phobius"/>
    </source>
</evidence>
<reference evidence="3" key="2">
    <citation type="submission" date="2015-01" db="EMBL/GenBank/DDBJ databases">
        <title>Evolutionary Origins and Diversification of the Mycorrhizal Mutualists.</title>
        <authorList>
            <consortium name="DOE Joint Genome Institute"/>
            <consortium name="Mycorrhizal Genomics Consortium"/>
            <person name="Kohler A."/>
            <person name="Kuo A."/>
            <person name="Nagy L.G."/>
            <person name="Floudas D."/>
            <person name="Copeland A."/>
            <person name="Barry K.W."/>
            <person name="Cichocki N."/>
            <person name="Veneault-Fourrey C."/>
            <person name="LaButti K."/>
            <person name="Lindquist E.A."/>
            <person name="Lipzen A."/>
            <person name="Lundell T."/>
            <person name="Morin E."/>
            <person name="Murat C."/>
            <person name="Riley R."/>
            <person name="Ohm R."/>
            <person name="Sun H."/>
            <person name="Tunlid A."/>
            <person name="Henrissat B."/>
            <person name="Grigoriev I.V."/>
            <person name="Hibbett D.S."/>
            <person name="Martin F."/>
        </authorList>
    </citation>
    <scope>NUCLEOTIDE SEQUENCE [LARGE SCALE GENOMIC DNA]</scope>
    <source>
        <strain evidence="3">Ve08.2h10</strain>
    </source>
</reference>
<dbReference type="Proteomes" id="UP000054538">
    <property type="component" value="Unassembled WGS sequence"/>
</dbReference>
<gene>
    <name evidence="2" type="ORF">PAXRUDRAFT_833791</name>
</gene>
<keyword evidence="1" id="KW-0812">Transmembrane</keyword>
<keyword evidence="3" id="KW-1185">Reference proteome</keyword>
<name>A0A0D0DFW2_9AGAM</name>
<dbReference type="HOGENOM" id="CLU_2278341_0_0_1"/>
<dbReference type="AlphaFoldDB" id="A0A0D0DFW2"/>
<proteinExistence type="predicted"/>
<dbReference type="EMBL" id="KN826126">
    <property type="protein sequence ID" value="KIK80009.1"/>
    <property type="molecule type" value="Genomic_DNA"/>
</dbReference>
<protein>
    <submittedName>
        <fullName evidence="2">Unplaced genomic scaffold scaffold_1304, whole genome shotgun sequence</fullName>
    </submittedName>
</protein>
<evidence type="ECO:0000313" key="2">
    <source>
        <dbReference type="EMBL" id="KIK80009.1"/>
    </source>
</evidence>
<dbReference type="InParanoid" id="A0A0D0DFW2"/>
<keyword evidence="1" id="KW-0472">Membrane</keyword>
<keyword evidence="1" id="KW-1133">Transmembrane helix</keyword>
<feature type="transmembrane region" description="Helical" evidence="1">
    <location>
        <begin position="51"/>
        <end position="76"/>
    </location>
</feature>